<organism evidence="6 7">
    <name type="scientific">Flagellimonas hymeniacidonis</name>
    <dbReference type="NCBI Taxonomy" id="2603628"/>
    <lineage>
        <taxon>Bacteria</taxon>
        <taxon>Pseudomonadati</taxon>
        <taxon>Bacteroidota</taxon>
        <taxon>Flavobacteriia</taxon>
        <taxon>Flavobacteriales</taxon>
        <taxon>Flavobacteriaceae</taxon>
        <taxon>Flagellimonas</taxon>
    </lineage>
</organism>
<protein>
    <submittedName>
        <fullName evidence="6">Phosphatidylserine decarboxylase</fullName>
    </submittedName>
</protein>
<comment type="caution">
    <text evidence="6">The sequence shown here is derived from an EMBL/GenBank/DDBJ whole genome shotgun (WGS) entry which is preliminary data.</text>
</comment>
<dbReference type="GO" id="GO:0006646">
    <property type="term" value="P:phosphatidylethanolamine biosynthetic process"/>
    <property type="evidence" value="ECO:0007669"/>
    <property type="project" value="TreeGrafter"/>
</dbReference>
<dbReference type="PANTHER" id="PTHR10067:SF6">
    <property type="entry name" value="PHOSPHATIDYLSERINE DECARBOXYLASE PROENZYME, MITOCHONDRIAL"/>
    <property type="match status" value="1"/>
</dbReference>
<sequence length="382" mass="43548">MKTRILVCAFALLFYFVPTHAQYTSQSAMELEQLYESNTFFQKTVKDMFANLEDLPNGATNPWKGKNIRDLCRFMDEWFYFLPNTTNGLDRIIEFSMLYYHNPYGMKFIMEEPGYSWGLKFIEHRGDYMDSPESAKGISTWLNDKSIDHNDFVMPLGGFKSFNEFFTRDLKPGARKIEAFDDNSILVSPADGVINMINNDLKLETQIPTKANMTLNLDALLANSKYTKEFIGGTALAVFLKPDNYHHYHAPVSGTVVEAREEVGDRLFGMPDIPDIINNGNIAYNKDYSVFEHFRHGYLVIKTEEYGYVGMVPIGLQTIGSVVFKEYLKHVDDTSPEKIYKGDEVGYFAYGGSTVLLIFQKGVFNAMSVKQGQRIGSLQSKK</sequence>
<evidence type="ECO:0000313" key="6">
    <source>
        <dbReference type="EMBL" id="TXN37757.1"/>
    </source>
</evidence>
<dbReference type="RefSeq" id="WP_147741994.1">
    <property type="nucleotide sequence ID" value="NZ_VRUR01000001.1"/>
</dbReference>
<reference evidence="6 7" key="1">
    <citation type="submission" date="2019-08" db="EMBL/GenBank/DDBJ databases">
        <title>Professor.</title>
        <authorList>
            <person name="Park J.S."/>
        </authorList>
    </citation>
    <scope>NUCLEOTIDE SEQUENCE [LARGE SCALE GENOMIC DNA]</scope>
    <source>
        <strain evidence="6 7">176CP5-101</strain>
    </source>
</reference>
<dbReference type="AlphaFoldDB" id="A0A5C8V7V0"/>
<gene>
    <name evidence="6" type="ORF">FVB32_05560</name>
</gene>
<keyword evidence="1" id="KW-0210">Decarboxylase</keyword>
<dbReference type="PANTHER" id="PTHR10067">
    <property type="entry name" value="PHOSPHATIDYLSERINE DECARBOXYLASE"/>
    <property type="match status" value="1"/>
</dbReference>
<evidence type="ECO:0000256" key="2">
    <source>
        <dbReference type="ARBA" id="ARBA00023145"/>
    </source>
</evidence>
<keyword evidence="7" id="KW-1185">Reference proteome</keyword>
<accession>A0A5C8V7V0</accession>
<dbReference type="Proteomes" id="UP000321456">
    <property type="component" value="Unassembled WGS sequence"/>
</dbReference>
<keyword evidence="3" id="KW-0456">Lyase</keyword>
<dbReference type="InterPro" id="IPR003817">
    <property type="entry name" value="PS_Dcarbxylase"/>
</dbReference>
<evidence type="ECO:0000313" key="7">
    <source>
        <dbReference type="Proteomes" id="UP000321456"/>
    </source>
</evidence>
<evidence type="ECO:0000256" key="3">
    <source>
        <dbReference type="ARBA" id="ARBA00023239"/>
    </source>
</evidence>
<keyword evidence="2" id="KW-0865">Zymogen</keyword>
<feature type="chain" id="PRO_5022681908" evidence="5">
    <location>
        <begin position="22"/>
        <end position="382"/>
    </location>
</feature>
<dbReference type="Pfam" id="PF02666">
    <property type="entry name" value="PS_Dcarbxylase"/>
    <property type="match status" value="1"/>
</dbReference>
<feature type="signal peptide" evidence="5">
    <location>
        <begin position="1"/>
        <end position="21"/>
    </location>
</feature>
<proteinExistence type="predicted"/>
<dbReference type="GO" id="GO:0004609">
    <property type="term" value="F:phosphatidylserine decarboxylase activity"/>
    <property type="evidence" value="ECO:0007669"/>
    <property type="project" value="InterPro"/>
</dbReference>
<evidence type="ECO:0000256" key="5">
    <source>
        <dbReference type="SAM" id="SignalP"/>
    </source>
</evidence>
<keyword evidence="4" id="KW-0670">Pyruvate</keyword>
<dbReference type="EMBL" id="VRUR01000001">
    <property type="protein sequence ID" value="TXN37757.1"/>
    <property type="molecule type" value="Genomic_DNA"/>
</dbReference>
<name>A0A5C8V7V0_9FLAO</name>
<keyword evidence="5" id="KW-0732">Signal</keyword>
<evidence type="ECO:0000256" key="1">
    <source>
        <dbReference type="ARBA" id="ARBA00022793"/>
    </source>
</evidence>
<evidence type="ECO:0000256" key="4">
    <source>
        <dbReference type="ARBA" id="ARBA00023317"/>
    </source>
</evidence>